<dbReference type="AlphaFoldDB" id="H8XTE1"/>
<dbReference type="PATRIC" id="fig|1094466.5.peg.743"/>
<evidence type="ECO:0000259" key="1">
    <source>
        <dbReference type="Pfam" id="PF10099"/>
    </source>
</evidence>
<dbReference type="HOGENOM" id="CLU_075802_2_0_10"/>
<dbReference type="EMBL" id="HE774682">
    <property type="protein sequence ID" value="CCG52738.1"/>
    <property type="molecule type" value="Genomic_DNA"/>
</dbReference>
<dbReference type="PANTHER" id="PTHR37461:SF1">
    <property type="entry name" value="ANTI-SIGMA-K FACTOR RSKA"/>
    <property type="match status" value="1"/>
</dbReference>
<dbReference type="GO" id="GO:0005886">
    <property type="term" value="C:plasma membrane"/>
    <property type="evidence" value="ECO:0007669"/>
    <property type="project" value="InterPro"/>
</dbReference>
<dbReference type="Pfam" id="PF10099">
    <property type="entry name" value="RskA_C"/>
    <property type="match status" value="1"/>
</dbReference>
<gene>
    <name evidence="2" type="ordered locus">KQS_03765</name>
</gene>
<dbReference type="InterPro" id="IPR018764">
    <property type="entry name" value="RskA_C"/>
</dbReference>
<evidence type="ECO:0000313" key="2">
    <source>
        <dbReference type="EMBL" id="CCG52738.1"/>
    </source>
</evidence>
<dbReference type="InterPro" id="IPR051474">
    <property type="entry name" value="Anti-sigma-K/W_factor"/>
</dbReference>
<dbReference type="PANTHER" id="PTHR37461">
    <property type="entry name" value="ANTI-SIGMA-K FACTOR RSKA"/>
    <property type="match status" value="1"/>
</dbReference>
<keyword evidence="3" id="KW-1185">Reference proteome</keyword>
<dbReference type="eggNOG" id="COG5343">
    <property type="taxonomic scope" value="Bacteria"/>
</dbReference>
<dbReference type="GO" id="GO:0006417">
    <property type="term" value="P:regulation of translation"/>
    <property type="evidence" value="ECO:0007669"/>
    <property type="project" value="TreeGrafter"/>
</dbReference>
<proteinExistence type="predicted"/>
<dbReference type="STRING" id="1094466.KQS_03765"/>
<sequence length="262" mass="28992">MTSREIIDSGILELYVYGSLPENEIAEVEQYMKQFPEVAEEVFSIEKAVINLSQSAAPYLSAANYEKIRKQLIEKHKTIDMSAQNSWKQYMGWAAAAVFVLGMGWQFKKLNDSNETINQLSVEKTKMQESVVTLEIKSKEAETLLNVVRDNNNVQVALAGQAVSPTSSAKAYYNKQTKEVYVDVSGLPAPPKGKVYQVWALKLSPLTPTSIGTLDNYTADSSTLKMFKVDNAENAEAFGITLEPEGGSKSPTLEQLYTLGKV</sequence>
<reference evidence="3" key="2">
    <citation type="submission" date="2012-03" db="EMBL/GenBank/DDBJ databases">
        <title>Complete genome sequence of Flavobacterium indicum GPTSA100-9T, isolated from warm spring water.</title>
        <authorList>
            <person name="Barbier P."/>
            <person name="Houel A."/>
            <person name="Loux V."/>
            <person name="Poulain J."/>
            <person name="Bernardet J.-F."/>
            <person name="Touchon M."/>
            <person name="Duchaud E."/>
        </authorList>
    </citation>
    <scope>NUCLEOTIDE SEQUENCE [LARGE SCALE GENOMIC DNA]</scope>
    <source>
        <strain evidence="3">DSM 17447 / CIP 109464 / GPTSA100-9</strain>
    </source>
</reference>
<dbReference type="RefSeq" id="WP_014387880.1">
    <property type="nucleotide sequence ID" value="NC_017025.1"/>
</dbReference>
<name>H8XTE1_FLAIG</name>
<dbReference type="KEGG" id="fin:KQS_03765"/>
<dbReference type="Proteomes" id="UP000007599">
    <property type="component" value="Chromosome I"/>
</dbReference>
<evidence type="ECO:0000313" key="3">
    <source>
        <dbReference type="Proteomes" id="UP000007599"/>
    </source>
</evidence>
<reference evidence="2 3" key="1">
    <citation type="journal article" date="2012" name="J. Bacteriol.">
        <title>Complete Genome Sequence of Flavobacterium indicum GPSTA100-9T, Isolated from Warm Spring Water.</title>
        <authorList>
            <person name="Barbier P."/>
            <person name="Houel A."/>
            <person name="Loux V."/>
            <person name="Poulain J."/>
            <person name="Bernardet J.F."/>
            <person name="Touchon M."/>
            <person name="Duchaud E."/>
        </authorList>
    </citation>
    <scope>NUCLEOTIDE SEQUENCE [LARGE SCALE GENOMIC DNA]</scope>
    <source>
        <strain evidence="3">DSM 17447 / CIP 109464 / GPTSA100-9</strain>
    </source>
</reference>
<organism evidence="2 3">
    <name type="scientific">Flavobacterium indicum (strain DSM 17447 / CIP 109464 / GPTSA100-9)</name>
    <dbReference type="NCBI Taxonomy" id="1094466"/>
    <lineage>
        <taxon>Bacteria</taxon>
        <taxon>Pseudomonadati</taxon>
        <taxon>Bacteroidota</taxon>
        <taxon>Flavobacteriia</taxon>
        <taxon>Flavobacteriales</taxon>
        <taxon>Flavobacteriaceae</taxon>
        <taxon>Flavobacterium</taxon>
    </lineage>
</organism>
<dbReference type="GO" id="GO:0016989">
    <property type="term" value="F:sigma factor antagonist activity"/>
    <property type="evidence" value="ECO:0007669"/>
    <property type="project" value="TreeGrafter"/>
</dbReference>
<feature type="domain" description="Anti-sigma K factor RskA C-terminal" evidence="1">
    <location>
        <begin position="94"/>
        <end position="252"/>
    </location>
</feature>
<protein>
    <recommendedName>
        <fullName evidence="1">Anti-sigma K factor RskA C-terminal domain-containing protein</fullName>
    </recommendedName>
</protein>
<dbReference type="OrthoDB" id="1420916at2"/>
<accession>H8XTE1</accession>